<reference evidence="3" key="1">
    <citation type="submission" date="2021-02" db="EMBL/GenBank/DDBJ databases">
        <authorList>
            <person name="Nowell W R."/>
        </authorList>
    </citation>
    <scope>NUCLEOTIDE SEQUENCE</scope>
</reference>
<feature type="compositionally biased region" description="Low complexity" evidence="1">
    <location>
        <begin position="7"/>
        <end position="16"/>
    </location>
</feature>
<dbReference type="Proteomes" id="UP000663824">
    <property type="component" value="Unassembled WGS sequence"/>
</dbReference>
<sequence length="138" mass="14928">MPHKKGATGAKKQGQTDINLTNAQQEVANIINDDNTDIDSISDSNSDNDIKLLNNSKVKQQPTQSSVTTKPVKSKIIPSSTSIETTTQSTPITTDTSTKTQRKPKTTSNAVKRNRSPNSSLDSTTADNKKLKTNINDD</sequence>
<gene>
    <name evidence="4" type="ORF">BYL167_LOCUS11464</name>
    <name evidence="2" type="ORF">CJN711_LOCUS32674</name>
    <name evidence="3" type="ORF">MBJ925_LOCUS15163</name>
    <name evidence="5" type="ORF">SMN809_LOCUS9908</name>
</gene>
<feature type="region of interest" description="Disordered" evidence="1">
    <location>
        <begin position="1"/>
        <end position="21"/>
    </location>
</feature>
<comment type="caution">
    <text evidence="3">The sequence shown here is derived from an EMBL/GenBank/DDBJ whole genome shotgun (WGS) entry which is preliminary data.</text>
</comment>
<organism evidence="3 6">
    <name type="scientific">Rotaria magnacalcarata</name>
    <dbReference type="NCBI Taxonomy" id="392030"/>
    <lineage>
        <taxon>Eukaryota</taxon>
        <taxon>Metazoa</taxon>
        <taxon>Spiralia</taxon>
        <taxon>Gnathifera</taxon>
        <taxon>Rotifera</taxon>
        <taxon>Eurotatoria</taxon>
        <taxon>Bdelloidea</taxon>
        <taxon>Philodinida</taxon>
        <taxon>Philodinidae</taxon>
        <taxon>Rotaria</taxon>
    </lineage>
</organism>
<evidence type="ECO:0000256" key="1">
    <source>
        <dbReference type="SAM" id="MobiDB-lite"/>
    </source>
</evidence>
<dbReference type="EMBL" id="CAJOBI010003289">
    <property type="protein sequence ID" value="CAF3963161.1"/>
    <property type="molecule type" value="Genomic_DNA"/>
</dbReference>
<name>A0A816QIA9_9BILA</name>
<feature type="region of interest" description="Disordered" evidence="1">
    <location>
        <begin position="54"/>
        <end position="138"/>
    </location>
</feature>
<evidence type="ECO:0000313" key="5">
    <source>
        <dbReference type="EMBL" id="CAF3963161.1"/>
    </source>
</evidence>
<protein>
    <submittedName>
        <fullName evidence="3">Uncharacterized protein</fullName>
    </submittedName>
</protein>
<accession>A0A816QIA9</accession>
<dbReference type="EMBL" id="CAJNRE010007068">
    <property type="protein sequence ID" value="CAF2062227.1"/>
    <property type="molecule type" value="Genomic_DNA"/>
</dbReference>
<dbReference type="AlphaFoldDB" id="A0A816QIA9"/>
<evidence type="ECO:0000313" key="4">
    <source>
        <dbReference type="EMBL" id="CAF3959493.1"/>
    </source>
</evidence>
<dbReference type="EMBL" id="CAJNOV010015681">
    <property type="protein sequence ID" value="CAF1578008.1"/>
    <property type="molecule type" value="Genomic_DNA"/>
</dbReference>
<dbReference type="Proteomes" id="UP000676336">
    <property type="component" value="Unassembled WGS sequence"/>
</dbReference>
<evidence type="ECO:0000313" key="2">
    <source>
        <dbReference type="EMBL" id="CAF1578008.1"/>
    </source>
</evidence>
<evidence type="ECO:0000313" key="6">
    <source>
        <dbReference type="Proteomes" id="UP000663824"/>
    </source>
</evidence>
<evidence type="ECO:0000313" key="3">
    <source>
        <dbReference type="EMBL" id="CAF2062227.1"/>
    </source>
</evidence>
<feature type="compositionally biased region" description="Low complexity" evidence="1">
    <location>
        <begin position="69"/>
        <end position="99"/>
    </location>
</feature>
<dbReference type="Proteomes" id="UP000681967">
    <property type="component" value="Unassembled WGS sequence"/>
</dbReference>
<feature type="compositionally biased region" description="Polar residues" evidence="1">
    <location>
        <begin position="106"/>
        <end position="126"/>
    </location>
</feature>
<feature type="compositionally biased region" description="Polar residues" evidence="1">
    <location>
        <begin position="57"/>
        <end position="68"/>
    </location>
</feature>
<proteinExistence type="predicted"/>
<dbReference type="Proteomes" id="UP000663855">
    <property type="component" value="Unassembled WGS sequence"/>
</dbReference>
<dbReference type="EMBL" id="CAJOBH010003621">
    <property type="protein sequence ID" value="CAF3959493.1"/>
    <property type="molecule type" value="Genomic_DNA"/>
</dbReference>